<dbReference type="Gene3D" id="3.40.50.1460">
    <property type="match status" value="1"/>
</dbReference>
<feature type="compositionally biased region" description="Basic and acidic residues" evidence="1">
    <location>
        <begin position="344"/>
        <end position="354"/>
    </location>
</feature>
<dbReference type="Proteomes" id="UP001595075">
    <property type="component" value="Unassembled WGS sequence"/>
</dbReference>
<comment type="caution">
    <text evidence="2">The sequence shown here is derived from an EMBL/GenBank/DDBJ whole genome shotgun (WGS) entry which is preliminary data.</text>
</comment>
<proteinExistence type="predicted"/>
<gene>
    <name evidence="2" type="ORF">VTL71DRAFT_6909</name>
</gene>
<name>A0ABR4BW06_9HELO</name>
<evidence type="ECO:0000313" key="2">
    <source>
        <dbReference type="EMBL" id="KAL2061532.1"/>
    </source>
</evidence>
<feature type="region of interest" description="Disordered" evidence="1">
    <location>
        <begin position="335"/>
        <end position="354"/>
    </location>
</feature>
<organism evidence="2 3">
    <name type="scientific">Oculimacula yallundae</name>
    <dbReference type="NCBI Taxonomy" id="86028"/>
    <lineage>
        <taxon>Eukaryota</taxon>
        <taxon>Fungi</taxon>
        <taxon>Dikarya</taxon>
        <taxon>Ascomycota</taxon>
        <taxon>Pezizomycotina</taxon>
        <taxon>Leotiomycetes</taxon>
        <taxon>Helotiales</taxon>
        <taxon>Ploettnerulaceae</taxon>
        <taxon>Oculimacula</taxon>
    </lineage>
</organism>
<dbReference type="EMBL" id="JAZHXI010000018">
    <property type="protein sequence ID" value="KAL2061532.1"/>
    <property type="molecule type" value="Genomic_DNA"/>
</dbReference>
<reference evidence="2 3" key="1">
    <citation type="journal article" date="2024" name="Commun. Biol.">
        <title>Comparative genomic analysis of thermophilic fungi reveals convergent evolutionary adaptations and gene losses.</title>
        <authorList>
            <person name="Steindorff A.S."/>
            <person name="Aguilar-Pontes M.V."/>
            <person name="Robinson A.J."/>
            <person name="Andreopoulos B."/>
            <person name="LaButti K."/>
            <person name="Kuo A."/>
            <person name="Mondo S."/>
            <person name="Riley R."/>
            <person name="Otillar R."/>
            <person name="Haridas S."/>
            <person name="Lipzen A."/>
            <person name="Grimwood J."/>
            <person name="Schmutz J."/>
            <person name="Clum A."/>
            <person name="Reid I.D."/>
            <person name="Moisan M.C."/>
            <person name="Butler G."/>
            <person name="Nguyen T.T.M."/>
            <person name="Dewar K."/>
            <person name="Conant G."/>
            <person name="Drula E."/>
            <person name="Henrissat B."/>
            <person name="Hansel C."/>
            <person name="Singer S."/>
            <person name="Hutchinson M.I."/>
            <person name="de Vries R.P."/>
            <person name="Natvig D.O."/>
            <person name="Powell A.J."/>
            <person name="Tsang A."/>
            <person name="Grigoriev I.V."/>
        </authorList>
    </citation>
    <scope>NUCLEOTIDE SEQUENCE [LARGE SCALE GENOMIC DNA]</scope>
    <source>
        <strain evidence="2 3">CBS 494.80</strain>
    </source>
</reference>
<accession>A0ABR4BW06</accession>
<protein>
    <submittedName>
        <fullName evidence="2">Uncharacterized protein</fullName>
    </submittedName>
</protein>
<sequence>MFSATKKWSDGGLQRVPHIVNYSFPSTTPPDISSKTRILYLCGITNERVPDILQSQGWASPCYDGWFYSDLFYLIHLLQGLGASQKVFTSVSVEELVTEYSEYLHGNPLEERKIVMNREIFEAGDFTSSKYTVSHPNQLRSDFLKHLRSESSEARRNGESLLVVLLAHGDFDSQGIWVGGIESEDPKFIITREQFAEAVGEKDLEICIMSTACYSGGWTMRPDILNVTAITAASWTNPSESWPMSRSMGRACGSIYTSALTTTSDQLDSNQETSFKEYANTVLHVCTYHTDRMEDHGFSISAQDDNWGMDYGARTGVPLSHFRARWELLKGVPPAYENPATNRDASRRNSDGTYKEITTPGVLQMEESEALHQQYNTEQSDSLQGMPGSLRSRFGSIRNADRLMQFQKFVRKAGQIYHKSLPGKPNVYNNMDLEARLFTLNRSTDMKFNHLDAILSQIQYRMSLMEQANRLAVFLRVQGLPRCQNVDMDVWLRDGLKNGAQNSAFNYARMEISQKRIFGKPATSQGREFLKPGLYLAACMKDWNKSEIDKAIALLVNLCEGSIADLKGLVEGSDVVQVKKRRWMESISKVLSPKKLRKN</sequence>
<evidence type="ECO:0000313" key="3">
    <source>
        <dbReference type="Proteomes" id="UP001595075"/>
    </source>
</evidence>
<evidence type="ECO:0000256" key="1">
    <source>
        <dbReference type="SAM" id="MobiDB-lite"/>
    </source>
</evidence>
<keyword evidence="3" id="KW-1185">Reference proteome</keyword>